<gene>
    <name evidence="3" type="ORF">PQU98_16820</name>
</gene>
<feature type="transmembrane region" description="Helical" evidence="2">
    <location>
        <begin position="79"/>
        <end position="99"/>
    </location>
</feature>
<dbReference type="SUPFAM" id="SSF103473">
    <property type="entry name" value="MFS general substrate transporter"/>
    <property type="match status" value="1"/>
</dbReference>
<protein>
    <submittedName>
        <fullName evidence="3">MFS transporter</fullName>
    </submittedName>
</protein>
<feature type="transmembrane region" description="Helical" evidence="2">
    <location>
        <begin position="9"/>
        <end position="33"/>
    </location>
</feature>
<feature type="transmembrane region" description="Helical" evidence="2">
    <location>
        <begin position="306"/>
        <end position="324"/>
    </location>
</feature>
<accession>A0ABT5HNI4</accession>
<evidence type="ECO:0000313" key="3">
    <source>
        <dbReference type="EMBL" id="MDC7677808.1"/>
    </source>
</evidence>
<feature type="transmembrane region" description="Helical" evidence="2">
    <location>
        <begin position="240"/>
        <end position="258"/>
    </location>
</feature>
<evidence type="ECO:0000313" key="4">
    <source>
        <dbReference type="Proteomes" id="UP001218579"/>
    </source>
</evidence>
<dbReference type="InterPro" id="IPR036259">
    <property type="entry name" value="MFS_trans_sf"/>
</dbReference>
<feature type="transmembrane region" description="Helical" evidence="2">
    <location>
        <begin position="187"/>
        <end position="208"/>
    </location>
</feature>
<dbReference type="Pfam" id="PF13347">
    <property type="entry name" value="MFS_2"/>
    <property type="match status" value="1"/>
</dbReference>
<evidence type="ECO:0000256" key="2">
    <source>
        <dbReference type="SAM" id="Phobius"/>
    </source>
</evidence>
<feature type="transmembrane region" description="Helical" evidence="2">
    <location>
        <begin position="406"/>
        <end position="426"/>
    </location>
</feature>
<keyword evidence="2" id="KW-0472">Membrane</keyword>
<reference evidence="3 4" key="1">
    <citation type="submission" date="2023-01" db="EMBL/GenBank/DDBJ databases">
        <title>Novel species of the genus Asticcacaulis isolated from rivers.</title>
        <authorList>
            <person name="Lu H."/>
        </authorList>
    </citation>
    <scope>NUCLEOTIDE SEQUENCE [LARGE SCALE GENOMIC DNA]</scope>
    <source>
        <strain evidence="3 4">LKC15W</strain>
    </source>
</reference>
<dbReference type="Proteomes" id="UP001218579">
    <property type="component" value="Unassembled WGS sequence"/>
</dbReference>
<feature type="transmembrane region" description="Helical" evidence="2">
    <location>
        <begin position="264"/>
        <end position="285"/>
    </location>
</feature>
<sequence length="452" mass="47836">MFLISHLKFIYGLASFGKALLWNASSLLFIFFLTETVGLEPAVAGTIISGSLVLNAFADLVAGRVMTRYVYTAATAARAQFVGSVAAGISFVAFTYAGHVPQASRLLYCIATLTVFRIAYATYDVPHNTYFALKATSDKERFALASVRYIASGAATLFLTALTASWVRRTGLTQTGKSFEANIETDFFLISLALGVIAAGFSFLLHLAHATTKTAPAPVTANLIPDASAQHTQPGPISPTYIYILLAMVALSGTSPFFEKLEPYFSAYASVDAVSALSFMTAVAIGKLAFQPLWAWLAGRYAPERLYTGAAVSMIAACLIFLLLSRQSPALSLLSGILYGATWGGVASYKWGLLAKSVASDPAGATKWFGLFTFAAKLAHAGAVYGVGVVLQHIDYRDATTGGDAIATLMVLPPLAGALIIVALSLRLTRLSPGSGQVRTRCADDKQSAPLI</sequence>
<dbReference type="InterPro" id="IPR039672">
    <property type="entry name" value="MFS_2"/>
</dbReference>
<keyword evidence="2" id="KW-1133">Transmembrane helix</keyword>
<feature type="transmembrane region" description="Helical" evidence="2">
    <location>
        <begin position="39"/>
        <end position="58"/>
    </location>
</feature>
<dbReference type="RefSeq" id="WP_272746128.1">
    <property type="nucleotide sequence ID" value="NZ_JAQQKV010000005.1"/>
</dbReference>
<feature type="transmembrane region" description="Helical" evidence="2">
    <location>
        <begin position="146"/>
        <end position="167"/>
    </location>
</feature>
<keyword evidence="4" id="KW-1185">Reference proteome</keyword>
<dbReference type="EMBL" id="JAQQKV010000005">
    <property type="protein sequence ID" value="MDC7677808.1"/>
    <property type="molecule type" value="Genomic_DNA"/>
</dbReference>
<dbReference type="Gene3D" id="1.20.1250.20">
    <property type="entry name" value="MFS general substrate transporter like domains"/>
    <property type="match status" value="1"/>
</dbReference>
<proteinExistence type="inferred from homology"/>
<dbReference type="PANTHER" id="PTHR11328:SF24">
    <property type="entry name" value="MAJOR FACILITATOR SUPERFAMILY (MFS) PROFILE DOMAIN-CONTAINING PROTEIN"/>
    <property type="match status" value="1"/>
</dbReference>
<name>A0ABT5HNI4_9CAUL</name>
<evidence type="ECO:0000256" key="1">
    <source>
        <dbReference type="ARBA" id="ARBA00009617"/>
    </source>
</evidence>
<feature type="transmembrane region" description="Helical" evidence="2">
    <location>
        <begin position="369"/>
        <end position="394"/>
    </location>
</feature>
<feature type="transmembrane region" description="Helical" evidence="2">
    <location>
        <begin position="330"/>
        <end position="349"/>
    </location>
</feature>
<dbReference type="PANTHER" id="PTHR11328">
    <property type="entry name" value="MAJOR FACILITATOR SUPERFAMILY DOMAIN-CONTAINING PROTEIN"/>
    <property type="match status" value="1"/>
</dbReference>
<organism evidence="3 4">
    <name type="scientific">Asticcacaulis machinosus</name>
    <dbReference type="NCBI Taxonomy" id="2984211"/>
    <lineage>
        <taxon>Bacteria</taxon>
        <taxon>Pseudomonadati</taxon>
        <taxon>Pseudomonadota</taxon>
        <taxon>Alphaproteobacteria</taxon>
        <taxon>Caulobacterales</taxon>
        <taxon>Caulobacteraceae</taxon>
        <taxon>Asticcacaulis</taxon>
    </lineage>
</organism>
<comment type="similarity">
    <text evidence="1">Belongs to the sodium:galactoside symporter (TC 2.A.2) family.</text>
</comment>
<keyword evidence="2" id="KW-0812">Transmembrane</keyword>
<comment type="caution">
    <text evidence="3">The sequence shown here is derived from an EMBL/GenBank/DDBJ whole genome shotgun (WGS) entry which is preliminary data.</text>
</comment>